<dbReference type="EMBL" id="FXYG01000005">
    <property type="protein sequence ID" value="SMX49205.1"/>
    <property type="molecule type" value="Genomic_DNA"/>
</dbReference>
<dbReference type="Proteomes" id="UP000202485">
    <property type="component" value="Unassembled WGS sequence"/>
</dbReference>
<feature type="domain" description="Methyltransferase" evidence="3">
    <location>
        <begin position="42"/>
        <end position="129"/>
    </location>
</feature>
<reference evidence="5" key="1">
    <citation type="submission" date="2017-05" db="EMBL/GenBank/DDBJ databases">
        <authorList>
            <person name="Rodrigo-Torres L."/>
            <person name="Arahal R. D."/>
            <person name="Lucena T."/>
        </authorList>
    </citation>
    <scope>NUCLEOTIDE SEQUENCE [LARGE SCALE GENOMIC DNA]</scope>
    <source>
        <strain evidence="5">CECT 8715</strain>
    </source>
</reference>
<dbReference type="PANTHER" id="PTHR43861:SF1">
    <property type="entry name" value="TRANS-ACONITATE 2-METHYLTRANSFERASE"/>
    <property type="match status" value="1"/>
</dbReference>
<protein>
    <submittedName>
        <fullName evidence="4">Methyltransferase domain protein</fullName>
    </submittedName>
</protein>
<evidence type="ECO:0000313" key="5">
    <source>
        <dbReference type="Proteomes" id="UP000202485"/>
    </source>
</evidence>
<dbReference type="Gene3D" id="3.40.50.150">
    <property type="entry name" value="Vaccinia Virus protein VP39"/>
    <property type="match status" value="1"/>
</dbReference>
<dbReference type="InterPro" id="IPR029063">
    <property type="entry name" value="SAM-dependent_MTases_sf"/>
</dbReference>
<proteinExistence type="predicted"/>
<dbReference type="PANTHER" id="PTHR43861">
    <property type="entry name" value="TRANS-ACONITATE 2-METHYLTRANSFERASE-RELATED"/>
    <property type="match status" value="1"/>
</dbReference>
<organism evidence="4 5">
    <name type="scientific">Ruegeria arenilitoris</name>
    <dbReference type="NCBI Taxonomy" id="1173585"/>
    <lineage>
        <taxon>Bacteria</taxon>
        <taxon>Pseudomonadati</taxon>
        <taxon>Pseudomonadota</taxon>
        <taxon>Alphaproteobacteria</taxon>
        <taxon>Rhodobacterales</taxon>
        <taxon>Roseobacteraceae</taxon>
        <taxon>Ruegeria</taxon>
    </lineage>
</organism>
<dbReference type="AlphaFoldDB" id="A0A238L291"/>
<dbReference type="RefSeq" id="WP_093965255.1">
    <property type="nucleotide sequence ID" value="NZ_FXYG01000005.1"/>
</dbReference>
<evidence type="ECO:0000256" key="1">
    <source>
        <dbReference type="ARBA" id="ARBA00022603"/>
    </source>
</evidence>
<dbReference type="CDD" id="cd02440">
    <property type="entry name" value="AdoMet_MTases"/>
    <property type="match status" value="1"/>
</dbReference>
<keyword evidence="2 4" id="KW-0808">Transferase</keyword>
<keyword evidence="5" id="KW-1185">Reference proteome</keyword>
<dbReference type="GO" id="GO:0008168">
    <property type="term" value="F:methyltransferase activity"/>
    <property type="evidence" value="ECO:0007669"/>
    <property type="project" value="UniProtKB-KW"/>
</dbReference>
<sequence length="194" mass="21047">MSDKRTIDAYTTRVDDYLKVPLPPEQIEARAAFAQAVGDGLVLDLGSGPGSDSGFFLRQGLRVRALDATPAFVEHARANGVDAHLGTFDDVTETAEYDGVYASFSLLHAPRADFPRHLAAIHRALKPGGVFFLGLKLGTGEHRDELDRYYTYFTRPEIETALVEAGFVIDRVTTGMGKGLAGSYDGFILVLSHA</sequence>
<dbReference type="Pfam" id="PF13649">
    <property type="entry name" value="Methyltransf_25"/>
    <property type="match status" value="1"/>
</dbReference>
<accession>A0A238L291</accession>
<dbReference type="InterPro" id="IPR041698">
    <property type="entry name" value="Methyltransf_25"/>
</dbReference>
<name>A0A238L291_9RHOB</name>
<keyword evidence="1 4" id="KW-0489">Methyltransferase</keyword>
<dbReference type="OrthoDB" id="9804312at2"/>
<gene>
    <name evidence="4" type="ORF">RUA8715_03682</name>
</gene>
<dbReference type="GO" id="GO:0032259">
    <property type="term" value="P:methylation"/>
    <property type="evidence" value="ECO:0007669"/>
    <property type="project" value="UniProtKB-KW"/>
</dbReference>
<evidence type="ECO:0000313" key="4">
    <source>
        <dbReference type="EMBL" id="SMX49205.1"/>
    </source>
</evidence>
<evidence type="ECO:0000259" key="3">
    <source>
        <dbReference type="Pfam" id="PF13649"/>
    </source>
</evidence>
<dbReference type="SUPFAM" id="SSF53335">
    <property type="entry name" value="S-adenosyl-L-methionine-dependent methyltransferases"/>
    <property type="match status" value="1"/>
</dbReference>
<evidence type="ECO:0000256" key="2">
    <source>
        <dbReference type="ARBA" id="ARBA00022679"/>
    </source>
</evidence>